<evidence type="ECO:0000313" key="2">
    <source>
        <dbReference type="Proteomes" id="UP000197138"/>
    </source>
</evidence>
<dbReference type="EMBL" id="MTKT01000532">
    <property type="protein sequence ID" value="OWM90848.1"/>
    <property type="molecule type" value="Genomic_DNA"/>
</dbReference>
<gene>
    <name evidence="1" type="ORF">CDL15_Pgr010884</name>
</gene>
<evidence type="ECO:0000313" key="1">
    <source>
        <dbReference type="EMBL" id="OWM90848.1"/>
    </source>
</evidence>
<protein>
    <submittedName>
        <fullName evidence="1">Uncharacterized protein</fullName>
    </submittedName>
</protein>
<dbReference type="Proteomes" id="UP000197138">
    <property type="component" value="Unassembled WGS sequence"/>
</dbReference>
<comment type="caution">
    <text evidence="1">The sequence shown here is derived from an EMBL/GenBank/DDBJ whole genome shotgun (WGS) entry which is preliminary data.</text>
</comment>
<accession>A0A218Y197</accession>
<reference evidence="2" key="1">
    <citation type="journal article" date="2017" name="Plant J.">
        <title>The pomegranate (Punica granatum L.) genome and the genomics of punicalagin biosynthesis.</title>
        <authorList>
            <person name="Qin G."/>
            <person name="Xu C."/>
            <person name="Ming R."/>
            <person name="Tang H."/>
            <person name="Guyot R."/>
            <person name="Kramer E.M."/>
            <person name="Hu Y."/>
            <person name="Yi X."/>
            <person name="Qi Y."/>
            <person name="Xu X."/>
            <person name="Gao Z."/>
            <person name="Pan H."/>
            <person name="Jian J."/>
            <person name="Tian Y."/>
            <person name="Yue Z."/>
            <person name="Xu Y."/>
        </authorList>
    </citation>
    <scope>NUCLEOTIDE SEQUENCE [LARGE SCALE GENOMIC DNA]</scope>
    <source>
        <strain evidence="2">cv. Dabenzi</strain>
    </source>
</reference>
<proteinExistence type="predicted"/>
<name>A0A218Y197_PUNGR</name>
<sequence>MWDKDSGGRKLVGYEIWLKLAKVERVVAGKRRVFGSNGLISGLLWGLCGLSYYCEFSGKTALDPGCALAV</sequence>
<organism evidence="1 2">
    <name type="scientific">Punica granatum</name>
    <name type="common">Pomegranate</name>
    <dbReference type="NCBI Taxonomy" id="22663"/>
    <lineage>
        <taxon>Eukaryota</taxon>
        <taxon>Viridiplantae</taxon>
        <taxon>Streptophyta</taxon>
        <taxon>Embryophyta</taxon>
        <taxon>Tracheophyta</taxon>
        <taxon>Spermatophyta</taxon>
        <taxon>Magnoliopsida</taxon>
        <taxon>eudicotyledons</taxon>
        <taxon>Gunneridae</taxon>
        <taxon>Pentapetalae</taxon>
        <taxon>rosids</taxon>
        <taxon>malvids</taxon>
        <taxon>Myrtales</taxon>
        <taxon>Lythraceae</taxon>
        <taxon>Punica</taxon>
    </lineage>
</organism>
<dbReference type="AlphaFoldDB" id="A0A218Y197"/>